<dbReference type="Pfam" id="PF18705">
    <property type="entry name" value="DUF5643"/>
    <property type="match status" value="1"/>
</dbReference>
<sequence>MHYPDKQLSGGTTFPLKVLRIGEDEGVWKFNVPVRQLPHDVLHVDKESVDQESNISVHFDSIIAGKASTAINYTASFPVKGENNQVRLEAYDDQGNKINISIDGIDLEKRKENDRVIVKGRSIIPQELKGNTNYIEIYPKIALTRKDTNKPLELQPLKISINSWQ</sequence>
<dbReference type="OrthoDB" id="2293641at2"/>
<dbReference type="EMBL" id="CCDI010000008">
    <property type="protein sequence ID" value="CDQ25674.1"/>
    <property type="molecule type" value="Genomic_DNA"/>
</dbReference>
<evidence type="ECO:0000313" key="2">
    <source>
        <dbReference type="EMBL" id="CDQ25674.1"/>
    </source>
</evidence>
<gene>
    <name evidence="2" type="ORF">BN983_04031</name>
</gene>
<dbReference type="Proteomes" id="UP000028868">
    <property type="component" value="Unassembled WGS sequence"/>
</dbReference>
<proteinExistence type="predicted"/>
<dbReference type="RefSeq" id="WP_139254219.1">
    <property type="nucleotide sequence ID" value="NZ_CCDH010000004.1"/>
</dbReference>
<reference evidence="3" key="1">
    <citation type="submission" date="2014-03" db="EMBL/GenBank/DDBJ databases">
        <authorList>
            <person name="Urmite Genomes U."/>
        </authorList>
    </citation>
    <scope>NUCLEOTIDE SEQUENCE [LARGE SCALE GENOMIC DNA]</scope>
    <source>
        <strain evidence="3">HD-03</strain>
    </source>
</reference>
<name>A0A024P984_9BACI</name>
<dbReference type="AlphaFoldDB" id="A0A024P984"/>
<organism evidence="2 3">
    <name type="scientific">Halobacillus karajensis</name>
    <dbReference type="NCBI Taxonomy" id="195088"/>
    <lineage>
        <taxon>Bacteria</taxon>
        <taxon>Bacillati</taxon>
        <taxon>Bacillota</taxon>
        <taxon>Bacilli</taxon>
        <taxon>Bacillales</taxon>
        <taxon>Bacillaceae</taxon>
        <taxon>Halobacillus</taxon>
    </lineage>
</organism>
<evidence type="ECO:0000259" key="1">
    <source>
        <dbReference type="Pfam" id="PF18705"/>
    </source>
</evidence>
<dbReference type="InterPro" id="IPR040680">
    <property type="entry name" value="DUF5643"/>
</dbReference>
<evidence type="ECO:0000313" key="3">
    <source>
        <dbReference type="Proteomes" id="UP000028868"/>
    </source>
</evidence>
<protein>
    <recommendedName>
        <fullName evidence="1">DUF5643 domain-containing protein</fullName>
    </recommendedName>
</protein>
<keyword evidence="3" id="KW-1185">Reference proteome</keyword>
<reference evidence="2 3" key="2">
    <citation type="submission" date="2014-05" db="EMBL/GenBank/DDBJ databases">
        <title>Draft genome sequence of Halobacillus karajensis HK-03.</title>
        <authorList>
            <person name="Khelaifia S."/>
            <person name="Croce O."/>
            <person name="Lagier J.C."/>
            <person name="Raoult D."/>
        </authorList>
    </citation>
    <scope>NUCLEOTIDE SEQUENCE [LARGE SCALE GENOMIC DNA]</scope>
    <source>
        <strain evidence="2 3">HD-03</strain>
    </source>
</reference>
<feature type="domain" description="DUF5643" evidence="1">
    <location>
        <begin position="42"/>
        <end position="159"/>
    </location>
</feature>
<accession>A0A024P984</accession>
<comment type="caution">
    <text evidence="2">The sequence shown here is derived from an EMBL/GenBank/DDBJ whole genome shotgun (WGS) entry which is preliminary data.</text>
</comment>